<evidence type="ECO:0000256" key="1">
    <source>
        <dbReference type="SAM" id="Phobius"/>
    </source>
</evidence>
<protein>
    <submittedName>
        <fullName evidence="2">Uncharacterized protein</fullName>
    </submittedName>
</protein>
<feature type="transmembrane region" description="Helical" evidence="1">
    <location>
        <begin position="53"/>
        <end position="74"/>
    </location>
</feature>
<keyword evidence="1" id="KW-0812">Transmembrane</keyword>
<proteinExistence type="predicted"/>
<reference evidence="2 3" key="1">
    <citation type="submission" date="2020-04" db="EMBL/GenBank/DDBJ databases">
        <authorList>
            <person name="Basu S."/>
            <person name="Maruthanayagam V."/>
            <person name="Chakraborty S."/>
            <person name="Pramanik A."/>
            <person name="Mukherjee J."/>
            <person name="Brink B."/>
        </authorList>
    </citation>
    <scope>NUCLEOTIDE SEQUENCE [LARGE SCALE GENOMIC DNA]</scope>
    <source>
        <strain evidence="2 3">AP17</strain>
    </source>
</reference>
<evidence type="ECO:0000313" key="3">
    <source>
        <dbReference type="Proteomes" id="UP000500857"/>
    </source>
</evidence>
<keyword evidence="1" id="KW-0472">Membrane</keyword>
<sequence length="235" mass="26881">MFYYHRIFSDNKLNIIPFLLIITVDCLALSLAILLAVFSGLEPTHFMEEGEPITWFSAGQLAAIGAIAAIVGAIRFRDRYSRKIPHASPWIWFFIATCFWFLGLDELQEIHESIDLWIHELLNIDQSHLSDRLDDLVILLYGAVMGFVLYKNKRELKQFRQVWKLLKLGIYTAIAMVILDAITNQNDIIASETVNEWVGTIEECFKIGAEGIFLSVSYYCLQIAKISSISKLENN</sequence>
<gene>
    <name evidence="2" type="ORF">HCG48_15490</name>
</gene>
<feature type="transmembrane region" description="Helical" evidence="1">
    <location>
        <begin position="133"/>
        <end position="150"/>
    </location>
</feature>
<accession>A0A6H1U0W9</accession>
<dbReference type="Proteomes" id="UP000500857">
    <property type="component" value="Chromosome"/>
</dbReference>
<organism evidence="2 3">
    <name type="scientific">Oxynema aestuarii AP17</name>
    <dbReference type="NCBI Taxonomy" id="2064643"/>
    <lineage>
        <taxon>Bacteria</taxon>
        <taxon>Bacillati</taxon>
        <taxon>Cyanobacteriota</taxon>
        <taxon>Cyanophyceae</taxon>
        <taxon>Oscillatoriophycideae</taxon>
        <taxon>Oscillatoriales</taxon>
        <taxon>Oscillatoriaceae</taxon>
        <taxon>Oxynema</taxon>
        <taxon>Oxynema aestuarii</taxon>
    </lineage>
</organism>
<keyword evidence="3" id="KW-1185">Reference proteome</keyword>
<dbReference type="KEGG" id="oxy:HCG48_15490"/>
<feature type="transmembrane region" description="Helical" evidence="1">
    <location>
        <begin position="86"/>
        <end position="103"/>
    </location>
</feature>
<evidence type="ECO:0000313" key="2">
    <source>
        <dbReference type="EMBL" id="QIZ71810.1"/>
    </source>
</evidence>
<dbReference type="AlphaFoldDB" id="A0A6H1U0W9"/>
<dbReference type="RefSeq" id="WP_168569962.1">
    <property type="nucleotide sequence ID" value="NZ_CP051167.1"/>
</dbReference>
<name>A0A6H1U0W9_9CYAN</name>
<feature type="transmembrane region" description="Helical" evidence="1">
    <location>
        <begin position="15"/>
        <end position="41"/>
    </location>
</feature>
<dbReference type="EMBL" id="CP051167">
    <property type="protein sequence ID" value="QIZ71810.1"/>
    <property type="molecule type" value="Genomic_DNA"/>
</dbReference>
<keyword evidence="1" id="KW-1133">Transmembrane helix</keyword>